<feature type="transmembrane region" description="Helical" evidence="5">
    <location>
        <begin position="61"/>
        <end position="90"/>
    </location>
</feature>
<dbReference type="EC" id="3.1.1.47" evidence="1"/>
<organism evidence="6 7">
    <name type="scientific">Halteria grandinella</name>
    <dbReference type="NCBI Taxonomy" id="5974"/>
    <lineage>
        <taxon>Eukaryota</taxon>
        <taxon>Sar</taxon>
        <taxon>Alveolata</taxon>
        <taxon>Ciliophora</taxon>
        <taxon>Intramacronucleata</taxon>
        <taxon>Spirotrichea</taxon>
        <taxon>Stichotrichia</taxon>
        <taxon>Sporadotrichida</taxon>
        <taxon>Halteriidae</taxon>
        <taxon>Halteria</taxon>
    </lineage>
</organism>
<comment type="caution">
    <text evidence="6">The sequence shown here is derived from an EMBL/GenBank/DDBJ whole genome shotgun (WGS) entry which is preliminary data.</text>
</comment>
<dbReference type="Pfam" id="PF03403">
    <property type="entry name" value="PAF-AH_p_II"/>
    <property type="match status" value="1"/>
</dbReference>
<dbReference type="InterPro" id="IPR029058">
    <property type="entry name" value="AB_hydrolase_fold"/>
</dbReference>
<name>A0A8J8NQ54_HALGN</name>
<gene>
    <name evidence="6" type="ORF">FGO68_gene3562</name>
</gene>
<dbReference type="GO" id="GO:0016042">
    <property type="term" value="P:lipid catabolic process"/>
    <property type="evidence" value="ECO:0007669"/>
    <property type="project" value="UniProtKB-KW"/>
</dbReference>
<evidence type="ECO:0000256" key="3">
    <source>
        <dbReference type="ARBA" id="ARBA00022963"/>
    </source>
</evidence>
<evidence type="ECO:0000256" key="1">
    <source>
        <dbReference type="ARBA" id="ARBA00013201"/>
    </source>
</evidence>
<dbReference type="PANTHER" id="PTHR10272:SF0">
    <property type="entry name" value="PLATELET-ACTIVATING FACTOR ACETYLHYDROLASE"/>
    <property type="match status" value="1"/>
</dbReference>
<dbReference type="Gene3D" id="3.40.50.1820">
    <property type="entry name" value="alpha/beta hydrolase"/>
    <property type="match status" value="1"/>
</dbReference>
<evidence type="ECO:0000313" key="7">
    <source>
        <dbReference type="Proteomes" id="UP000785679"/>
    </source>
</evidence>
<dbReference type="Proteomes" id="UP000785679">
    <property type="component" value="Unassembled WGS sequence"/>
</dbReference>
<dbReference type="EMBL" id="RRYP01009532">
    <property type="protein sequence ID" value="TNV79003.1"/>
    <property type="molecule type" value="Genomic_DNA"/>
</dbReference>
<evidence type="ECO:0000313" key="6">
    <source>
        <dbReference type="EMBL" id="TNV79003.1"/>
    </source>
</evidence>
<keyword evidence="3" id="KW-0442">Lipid degradation</keyword>
<dbReference type="SUPFAM" id="SSF53474">
    <property type="entry name" value="alpha/beta-Hydrolases"/>
    <property type="match status" value="1"/>
</dbReference>
<sequence length="476" mass="54405">MERKYVTTRVLELSQITASLALIYWHIFGMAAFESLGQYAVTYTLILGPLEGVRFPQLPLIFGYIIYRTELLGSCSVYAYLLSVILLVVIRQLYGNVDFSKYPSTPEAPYACGYRTVRSAKYGNEVLVYYPIEKSRANNEKYEDVEFLTYGSKTLRGLAKLSFPLLKSGFLGPLIFRQLLGIKLGVYKNAPVDESFQHKKIIPIFFSHGLASISFFYSRLLRDLAMWGYLVIALNHQDESCIHTVTSTGDDIYINLAGTTVHHIEDRPSRTKQLRQREQELIALIDEFSMKETSEGGILRRLQLPEWLQLDKEKLTVSGHSFGAKTALRAAFLDKRVKAALTIDPWMFVHHQDVLDGVFKVDIPHIAVNSQNYQRVTSFDIYGAINKFFTNSKGTEQEQHLIKGIYHEEQTDMCCLTLFELGIGLGVPFHPRVPQLYYMHGQLWLQFLDKIGFGTGHKAIEHVEKRCADFLRLNNQ</sequence>
<keyword evidence="7" id="KW-1185">Reference proteome</keyword>
<keyword evidence="4" id="KW-0443">Lipid metabolism</keyword>
<dbReference type="AlphaFoldDB" id="A0A8J8NQ54"/>
<evidence type="ECO:0000256" key="4">
    <source>
        <dbReference type="ARBA" id="ARBA00023098"/>
    </source>
</evidence>
<dbReference type="GO" id="GO:0003847">
    <property type="term" value="F:1-alkyl-2-acetylglycerophosphocholine esterase activity"/>
    <property type="evidence" value="ECO:0007669"/>
    <property type="project" value="UniProtKB-EC"/>
</dbReference>
<evidence type="ECO:0000256" key="5">
    <source>
        <dbReference type="SAM" id="Phobius"/>
    </source>
</evidence>
<dbReference type="PANTHER" id="PTHR10272">
    <property type="entry name" value="PLATELET-ACTIVATING FACTOR ACETYLHYDROLASE"/>
    <property type="match status" value="1"/>
</dbReference>
<reference evidence="6" key="1">
    <citation type="submission" date="2019-06" db="EMBL/GenBank/DDBJ databases">
        <authorList>
            <person name="Zheng W."/>
        </authorList>
    </citation>
    <scope>NUCLEOTIDE SEQUENCE</scope>
    <source>
        <strain evidence="6">QDHG01</strain>
    </source>
</reference>
<keyword evidence="5" id="KW-1133">Transmembrane helix</keyword>
<accession>A0A8J8NQ54</accession>
<protein>
    <recommendedName>
        <fullName evidence="1">1-alkyl-2-acetylglycerophosphocholine esterase</fullName>
        <ecNumber evidence="1">3.1.1.47</ecNumber>
    </recommendedName>
</protein>
<proteinExistence type="predicted"/>
<keyword evidence="5" id="KW-0472">Membrane</keyword>
<evidence type="ECO:0000256" key="2">
    <source>
        <dbReference type="ARBA" id="ARBA00022801"/>
    </source>
</evidence>
<keyword evidence="5" id="KW-0812">Transmembrane</keyword>
<dbReference type="OrthoDB" id="286467at2759"/>
<keyword evidence="2" id="KW-0378">Hydrolase</keyword>